<dbReference type="InterPro" id="IPR026992">
    <property type="entry name" value="DIOX_N"/>
</dbReference>
<evidence type="ECO:0000259" key="5">
    <source>
        <dbReference type="Pfam" id="PF14226"/>
    </source>
</evidence>
<protein>
    <submittedName>
        <fullName evidence="6">Uncharacterized protein</fullName>
    </submittedName>
</protein>
<evidence type="ECO:0000259" key="4">
    <source>
        <dbReference type="Pfam" id="PF03171"/>
    </source>
</evidence>
<evidence type="ECO:0000256" key="1">
    <source>
        <dbReference type="ARBA" id="ARBA00022723"/>
    </source>
</evidence>
<dbReference type="PANTHER" id="PTHR47991">
    <property type="entry name" value="OXOGLUTARATE/IRON-DEPENDENT DIOXYGENASE"/>
    <property type="match status" value="1"/>
</dbReference>
<name>A0AAV5BPG9_ELECO</name>
<dbReference type="AlphaFoldDB" id="A0AAV5BPG9"/>
<sequence length="286" mass="32635">MLLPTWRVLAISREIRMEELATTIPVRNVQALAACSPDELTAEVIERYIRPDIDHDAVVVGDYGKVPVVDLSRLLSKEFVQEETSKLMFACEEWGFFQLLNHGIAEDVIFNIKRDIQEFFQLPLEAKNAYTQRPGDLQGYGQSFVVSNDQKLDWADMFAIMTQPPEARDLKHWPTQPHTFRHGAWIPVQPRPDAFLVIVGDFLEIMSNGKYKSVEHRVIINPHMERLSVSAFHNPKLDGVVSPIIGAATNEDVLYKTVSVNEYMKHNLSNKLDGKKALDYAKEFQV</sequence>
<accession>A0AAV5BPG9</accession>
<reference evidence="6" key="1">
    <citation type="journal article" date="2018" name="DNA Res.">
        <title>Multiple hybrid de novo genome assembly of finger millet, an orphan allotetraploid crop.</title>
        <authorList>
            <person name="Hatakeyama M."/>
            <person name="Aluri S."/>
            <person name="Balachadran M.T."/>
            <person name="Sivarajan S.R."/>
            <person name="Patrignani A."/>
            <person name="Gruter S."/>
            <person name="Poveda L."/>
            <person name="Shimizu-Inatsugi R."/>
            <person name="Baeten J."/>
            <person name="Francoijs K.J."/>
            <person name="Nataraja K.N."/>
            <person name="Reddy Y.A.N."/>
            <person name="Phadnis S."/>
            <person name="Ravikumar R.L."/>
            <person name="Schlapbach R."/>
            <person name="Sreeman S.M."/>
            <person name="Shimizu K.K."/>
        </authorList>
    </citation>
    <scope>NUCLEOTIDE SEQUENCE</scope>
</reference>
<dbReference type="Gene3D" id="2.60.120.330">
    <property type="entry name" value="B-lactam Antibiotic, Isopenicillin N Synthase, Chain"/>
    <property type="match status" value="2"/>
</dbReference>
<dbReference type="GO" id="GO:0016491">
    <property type="term" value="F:oxidoreductase activity"/>
    <property type="evidence" value="ECO:0007669"/>
    <property type="project" value="UniProtKB-KW"/>
</dbReference>
<keyword evidence="3" id="KW-0408">Iron</keyword>
<dbReference type="SUPFAM" id="SSF51197">
    <property type="entry name" value="Clavaminate synthase-like"/>
    <property type="match status" value="1"/>
</dbReference>
<dbReference type="EMBL" id="BQKI01000002">
    <property type="protein sequence ID" value="GJM87619.1"/>
    <property type="molecule type" value="Genomic_DNA"/>
</dbReference>
<dbReference type="Pfam" id="PF14226">
    <property type="entry name" value="DIOX_N"/>
    <property type="match status" value="1"/>
</dbReference>
<dbReference type="InterPro" id="IPR027443">
    <property type="entry name" value="IPNS-like_sf"/>
</dbReference>
<keyword evidence="2" id="KW-0560">Oxidoreductase</keyword>
<proteinExistence type="predicted"/>
<dbReference type="Pfam" id="PF03171">
    <property type="entry name" value="2OG-FeII_Oxy"/>
    <property type="match status" value="1"/>
</dbReference>
<evidence type="ECO:0000313" key="6">
    <source>
        <dbReference type="EMBL" id="GJM87619.1"/>
    </source>
</evidence>
<reference evidence="6" key="2">
    <citation type="submission" date="2021-12" db="EMBL/GenBank/DDBJ databases">
        <title>Resequencing data analysis of finger millet.</title>
        <authorList>
            <person name="Hatakeyama M."/>
            <person name="Aluri S."/>
            <person name="Balachadran M.T."/>
            <person name="Sivarajan S.R."/>
            <person name="Poveda L."/>
            <person name="Shimizu-Inatsugi R."/>
            <person name="Schlapbach R."/>
            <person name="Sreeman S.M."/>
            <person name="Shimizu K.K."/>
        </authorList>
    </citation>
    <scope>NUCLEOTIDE SEQUENCE</scope>
</reference>
<feature type="domain" description="Isopenicillin N synthase-like Fe(2+) 2OG dioxygenase" evidence="4">
    <location>
        <begin position="180"/>
        <end position="235"/>
    </location>
</feature>
<comment type="caution">
    <text evidence="6">The sequence shown here is derived from an EMBL/GenBank/DDBJ whole genome shotgun (WGS) entry which is preliminary data.</text>
</comment>
<evidence type="ECO:0000313" key="7">
    <source>
        <dbReference type="Proteomes" id="UP001054889"/>
    </source>
</evidence>
<organism evidence="6 7">
    <name type="scientific">Eleusine coracana subsp. coracana</name>
    <dbReference type="NCBI Taxonomy" id="191504"/>
    <lineage>
        <taxon>Eukaryota</taxon>
        <taxon>Viridiplantae</taxon>
        <taxon>Streptophyta</taxon>
        <taxon>Embryophyta</taxon>
        <taxon>Tracheophyta</taxon>
        <taxon>Spermatophyta</taxon>
        <taxon>Magnoliopsida</taxon>
        <taxon>Liliopsida</taxon>
        <taxon>Poales</taxon>
        <taxon>Poaceae</taxon>
        <taxon>PACMAD clade</taxon>
        <taxon>Chloridoideae</taxon>
        <taxon>Cynodonteae</taxon>
        <taxon>Eleusininae</taxon>
        <taxon>Eleusine</taxon>
    </lineage>
</organism>
<dbReference type="Proteomes" id="UP001054889">
    <property type="component" value="Unassembled WGS sequence"/>
</dbReference>
<dbReference type="InterPro" id="IPR044861">
    <property type="entry name" value="IPNS-like_FE2OG_OXY"/>
</dbReference>
<keyword evidence="7" id="KW-1185">Reference proteome</keyword>
<keyword evidence="1" id="KW-0479">Metal-binding</keyword>
<dbReference type="GO" id="GO:0046872">
    <property type="term" value="F:metal ion binding"/>
    <property type="evidence" value="ECO:0007669"/>
    <property type="project" value="UniProtKB-KW"/>
</dbReference>
<feature type="domain" description="Non-haem dioxygenase N-terminal" evidence="5">
    <location>
        <begin position="66"/>
        <end position="175"/>
    </location>
</feature>
<dbReference type="InterPro" id="IPR050295">
    <property type="entry name" value="Plant_2OG-oxidoreductases"/>
</dbReference>
<evidence type="ECO:0000256" key="3">
    <source>
        <dbReference type="ARBA" id="ARBA00023004"/>
    </source>
</evidence>
<gene>
    <name evidence="6" type="primary">ga03591</name>
    <name evidence="6" type="ORF">PR202_ga03591</name>
</gene>
<evidence type="ECO:0000256" key="2">
    <source>
        <dbReference type="ARBA" id="ARBA00023002"/>
    </source>
</evidence>